<dbReference type="SUPFAM" id="SSF46785">
    <property type="entry name" value="Winged helix' DNA-binding domain"/>
    <property type="match status" value="1"/>
</dbReference>
<keyword evidence="6" id="KW-1185">Reference proteome</keyword>
<dbReference type="Pfam" id="PF00392">
    <property type="entry name" value="GntR"/>
    <property type="match status" value="1"/>
</dbReference>
<evidence type="ECO:0000256" key="2">
    <source>
        <dbReference type="ARBA" id="ARBA00023125"/>
    </source>
</evidence>
<dbReference type="GO" id="GO:0003700">
    <property type="term" value="F:DNA-binding transcription factor activity"/>
    <property type="evidence" value="ECO:0007669"/>
    <property type="project" value="InterPro"/>
</dbReference>
<gene>
    <name evidence="5" type="ORF">U473_12155</name>
</gene>
<sequence length="240" mass="27628">MEFQQIKPQKIYERVAEQLKEMIINGDLKPGERLLSVRELAEQLQVGRSAVREALTALNAMGLVEIRQGEGTFVKKYTESDLVSFDIFTLLLDFEQIQSLLEIRKILEVSAAELAAERRTNEDLFHLEQALKKMEVDLSNLDANEEADWMFHYALSKATKNNMLVYIIENISDAIKKSLRTSRKVLFSMPKTPERLLTEHQNIYQAIEQKDAELAASLMFQHLKQVENTLTKLSKEKGQK</sequence>
<dbReference type="InterPro" id="IPR036388">
    <property type="entry name" value="WH-like_DNA-bd_sf"/>
</dbReference>
<dbReference type="InterPro" id="IPR036390">
    <property type="entry name" value="WH_DNA-bd_sf"/>
</dbReference>
<dbReference type="SMART" id="SM00895">
    <property type="entry name" value="FCD"/>
    <property type="match status" value="1"/>
</dbReference>
<accession>A0A135L6Q8</accession>
<dbReference type="RefSeq" id="WP_068726716.1">
    <property type="nucleotide sequence ID" value="NZ_LSKU01000001.1"/>
</dbReference>
<feature type="domain" description="HTH gntR-type" evidence="4">
    <location>
        <begin position="9"/>
        <end position="77"/>
    </location>
</feature>
<keyword evidence="1" id="KW-0805">Transcription regulation</keyword>
<dbReference type="Proteomes" id="UP000070352">
    <property type="component" value="Unassembled WGS sequence"/>
</dbReference>
<name>A0A135L6Q8_9BACI</name>
<proteinExistence type="predicted"/>
<evidence type="ECO:0000313" key="6">
    <source>
        <dbReference type="Proteomes" id="UP000070352"/>
    </source>
</evidence>
<evidence type="ECO:0000259" key="4">
    <source>
        <dbReference type="PROSITE" id="PS50949"/>
    </source>
</evidence>
<dbReference type="PROSITE" id="PS50949">
    <property type="entry name" value="HTH_GNTR"/>
    <property type="match status" value="1"/>
</dbReference>
<dbReference type="PRINTS" id="PR00035">
    <property type="entry name" value="HTHGNTR"/>
</dbReference>
<dbReference type="Gene3D" id="1.10.10.10">
    <property type="entry name" value="Winged helix-like DNA-binding domain superfamily/Winged helix DNA-binding domain"/>
    <property type="match status" value="1"/>
</dbReference>
<dbReference type="Pfam" id="PF07729">
    <property type="entry name" value="FCD"/>
    <property type="match status" value="1"/>
</dbReference>
<protein>
    <recommendedName>
        <fullName evidence="4">HTH gntR-type domain-containing protein</fullName>
    </recommendedName>
</protein>
<dbReference type="SUPFAM" id="SSF48008">
    <property type="entry name" value="GntR ligand-binding domain-like"/>
    <property type="match status" value="1"/>
</dbReference>
<dbReference type="AlphaFoldDB" id="A0A135L6Q8"/>
<dbReference type="CDD" id="cd07377">
    <property type="entry name" value="WHTH_GntR"/>
    <property type="match status" value="1"/>
</dbReference>
<dbReference type="OrthoDB" id="9782299at2"/>
<dbReference type="SMART" id="SM00345">
    <property type="entry name" value="HTH_GNTR"/>
    <property type="match status" value="1"/>
</dbReference>
<dbReference type="InterPro" id="IPR000524">
    <property type="entry name" value="Tscrpt_reg_HTH_GntR"/>
</dbReference>
<dbReference type="Gene3D" id="1.20.120.530">
    <property type="entry name" value="GntR ligand-binding domain-like"/>
    <property type="match status" value="1"/>
</dbReference>
<dbReference type="InterPro" id="IPR008920">
    <property type="entry name" value="TF_FadR/GntR_C"/>
</dbReference>
<keyword evidence="2" id="KW-0238">DNA-binding</keyword>
<dbReference type="EMBL" id="LSKU01000001">
    <property type="protein sequence ID" value="KXG44691.1"/>
    <property type="molecule type" value="Genomic_DNA"/>
</dbReference>
<comment type="caution">
    <text evidence="5">The sequence shown here is derived from an EMBL/GenBank/DDBJ whole genome shotgun (WGS) entry which is preliminary data.</text>
</comment>
<dbReference type="GO" id="GO:0003677">
    <property type="term" value="F:DNA binding"/>
    <property type="evidence" value="ECO:0007669"/>
    <property type="project" value="UniProtKB-KW"/>
</dbReference>
<organism evidence="5 6">
    <name type="scientific">Tepidibacillus decaturensis</name>
    <dbReference type="NCBI Taxonomy" id="1413211"/>
    <lineage>
        <taxon>Bacteria</taxon>
        <taxon>Bacillati</taxon>
        <taxon>Bacillota</taxon>
        <taxon>Bacilli</taxon>
        <taxon>Bacillales</taxon>
        <taxon>Bacillaceae</taxon>
        <taxon>Tepidibacillus</taxon>
    </lineage>
</organism>
<reference evidence="5 6" key="1">
    <citation type="submission" date="2016-02" db="EMBL/GenBank/DDBJ databases">
        <title>Draft Genome for Tepidibacillus decaturensis nov. sp. Strain Z9, an Anaerobic, Moderately Thermophilic and Heterotrophic Bacterium from Deep Subsurface of the Illinois Basin, USA.</title>
        <authorList>
            <person name="Dong Y."/>
            <person name="Chang J.Y."/>
            <person name="Sanford R."/>
            <person name="Fouke B.W."/>
        </authorList>
    </citation>
    <scope>NUCLEOTIDE SEQUENCE [LARGE SCALE GENOMIC DNA]</scope>
    <source>
        <strain evidence="5 6">Z9</strain>
    </source>
</reference>
<dbReference type="PANTHER" id="PTHR43537">
    <property type="entry name" value="TRANSCRIPTIONAL REGULATOR, GNTR FAMILY"/>
    <property type="match status" value="1"/>
</dbReference>
<dbReference type="STRING" id="1413211.U473_12155"/>
<dbReference type="PANTHER" id="PTHR43537:SF5">
    <property type="entry name" value="UXU OPERON TRANSCRIPTIONAL REGULATOR"/>
    <property type="match status" value="1"/>
</dbReference>
<evidence type="ECO:0000256" key="1">
    <source>
        <dbReference type="ARBA" id="ARBA00023015"/>
    </source>
</evidence>
<evidence type="ECO:0000256" key="3">
    <source>
        <dbReference type="ARBA" id="ARBA00023163"/>
    </source>
</evidence>
<dbReference type="InterPro" id="IPR011711">
    <property type="entry name" value="GntR_C"/>
</dbReference>
<evidence type="ECO:0000313" key="5">
    <source>
        <dbReference type="EMBL" id="KXG44691.1"/>
    </source>
</evidence>
<keyword evidence="3" id="KW-0804">Transcription</keyword>